<name>A0A0G1PJX8_9BACT</name>
<accession>A0A0G1PJX8</accession>
<proteinExistence type="predicted"/>
<reference evidence="1 2" key="1">
    <citation type="journal article" date="2015" name="Nature">
        <title>rRNA introns, odd ribosomes, and small enigmatic genomes across a large radiation of phyla.</title>
        <authorList>
            <person name="Brown C.T."/>
            <person name="Hug L.A."/>
            <person name="Thomas B.C."/>
            <person name="Sharon I."/>
            <person name="Castelle C.J."/>
            <person name="Singh A."/>
            <person name="Wilkins M.J."/>
            <person name="Williams K.H."/>
            <person name="Banfield J.F."/>
        </authorList>
    </citation>
    <scope>NUCLEOTIDE SEQUENCE [LARGE SCALE GENOMIC DNA]</scope>
</reference>
<sequence>MKLLSTVTVTFDREIAMECGHCDQRFTPEHPDEIKISEGYSQGEMGGYKSLWCDCPKCKRTVDVPDRHRAYVLTFETKLVHVSEKR</sequence>
<organism evidence="1 2">
    <name type="scientific">Candidatus Collierbacteria bacterium GW2011_GWA2_46_26</name>
    <dbReference type="NCBI Taxonomy" id="1618381"/>
    <lineage>
        <taxon>Bacteria</taxon>
        <taxon>Candidatus Collieribacteriota</taxon>
    </lineage>
</organism>
<gene>
    <name evidence="1" type="ORF">UX47_C0006G0027</name>
</gene>
<protein>
    <submittedName>
        <fullName evidence="1">Uncharacterized protein</fullName>
    </submittedName>
</protein>
<evidence type="ECO:0000313" key="1">
    <source>
        <dbReference type="EMBL" id="KKU33056.1"/>
    </source>
</evidence>
<dbReference type="Proteomes" id="UP000034794">
    <property type="component" value="Unassembled WGS sequence"/>
</dbReference>
<dbReference type="AlphaFoldDB" id="A0A0G1PJX8"/>
<evidence type="ECO:0000313" key="2">
    <source>
        <dbReference type="Proteomes" id="UP000034794"/>
    </source>
</evidence>
<comment type="caution">
    <text evidence="1">The sequence shown here is derived from an EMBL/GenBank/DDBJ whole genome shotgun (WGS) entry which is preliminary data.</text>
</comment>
<dbReference type="EMBL" id="LCMI01000006">
    <property type="protein sequence ID" value="KKU33056.1"/>
    <property type="molecule type" value="Genomic_DNA"/>
</dbReference>